<dbReference type="SUPFAM" id="SSF47576">
    <property type="entry name" value="Calponin-homology domain, CH-domain"/>
    <property type="match status" value="1"/>
</dbReference>
<sequence>MANLIEKELKGFDCPEKVMIFFSAHGVPLAYVEEAGDPHKAEMEECVDLIIEELEKRLIINAYTLSYQGLVANNEKKTEENNLQVLKGFLISTPVKTPITFAVLRGILRAIKDHLKENSFFFPHCFLETGAIDKGGGEGPKRACSRSRRGGGKGELTMEMEMGSQQLPSLVKWINVVLPNFNLPLDTSEDELRARLRDGSVLCNILESLVPGSVKGSGSLNELIGVKRFLVVLDELGLSGFELSNLEQV</sequence>
<comment type="function">
    <text evidence="4">Catalyzes the ferrous insertion into protoporphyrin IX.</text>
</comment>
<gene>
    <name evidence="6" type="ORF">DEO72_LG3g1698</name>
</gene>
<comment type="similarity">
    <text evidence="2 4">Belongs to the ferrochelatase family.</text>
</comment>
<evidence type="ECO:0000259" key="5">
    <source>
        <dbReference type="PROSITE" id="PS50021"/>
    </source>
</evidence>
<evidence type="ECO:0000313" key="6">
    <source>
        <dbReference type="EMBL" id="QCD87164.1"/>
    </source>
</evidence>
<comment type="pathway">
    <text evidence="1 4">Porphyrin-containing compound metabolism; protoheme biosynthesis; protoheme from protoporphyrin-IX: step 1/1.</text>
</comment>
<evidence type="ECO:0000256" key="3">
    <source>
        <dbReference type="ARBA" id="ARBA00049380"/>
    </source>
</evidence>
<comment type="subcellular location">
    <subcellularLocation>
        <location evidence="4">Plastid</location>
        <location evidence="4">Chloroplast</location>
    </subcellularLocation>
</comment>
<dbReference type="PROSITE" id="PS00534">
    <property type="entry name" value="FERROCHELATASE"/>
    <property type="match status" value="1"/>
</dbReference>
<dbReference type="UniPathway" id="UPA00252">
    <property type="reaction ID" value="UER00325"/>
</dbReference>
<dbReference type="SUPFAM" id="SSF53800">
    <property type="entry name" value="Chelatase"/>
    <property type="match status" value="1"/>
</dbReference>
<dbReference type="AlphaFoldDB" id="A0A4D6LG62"/>
<keyword evidence="4" id="KW-0627">Porphyrin biosynthesis</keyword>
<keyword evidence="7" id="KW-1185">Reference proteome</keyword>
<proteinExistence type="inferred from homology"/>
<keyword evidence="4" id="KW-0456">Lyase</keyword>
<name>A0A4D6LG62_VIGUN</name>
<dbReference type="Pfam" id="PF00762">
    <property type="entry name" value="Ferrochelatase"/>
    <property type="match status" value="1"/>
</dbReference>
<dbReference type="PANTHER" id="PTHR11108">
    <property type="entry name" value="FERROCHELATASE"/>
    <property type="match status" value="1"/>
</dbReference>
<dbReference type="Proteomes" id="UP000501690">
    <property type="component" value="Linkage Group LG3"/>
</dbReference>
<feature type="domain" description="Calponin-homology (CH)" evidence="5">
    <location>
        <begin position="164"/>
        <end position="249"/>
    </location>
</feature>
<keyword evidence="4" id="KW-0934">Plastid</keyword>
<dbReference type="GO" id="GO:0009507">
    <property type="term" value="C:chloroplast"/>
    <property type="evidence" value="ECO:0007669"/>
    <property type="project" value="UniProtKB-SubCell"/>
</dbReference>
<dbReference type="GO" id="GO:0006783">
    <property type="term" value="P:heme biosynthetic process"/>
    <property type="evidence" value="ECO:0007669"/>
    <property type="project" value="UniProtKB-UniRule"/>
</dbReference>
<accession>A0A4D6LG62</accession>
<dbReference type="Gene3D" id="3.40.50.1400">
    <property type="match status" value="1"/>
</dbReference>
<dbReference type="EMBL" id="CP039347">
    <property type="protein sequence ID" value="QCD87164.1"/>
    <property type="molecule type" value="Genomic_DNA"/>
</dbReference>
<dbReference type="PROSITE" id="PS50021">
    <property type="entry name" value="CH"/>
    <property type="match status" value="1"/>
</dbReference>
<dbReference type="InterPro" id="IPR036872">
    <property type="entry name" value="CH_dom_sf"/>
</dbReference>
<reference evidence="6 7" key="1">
    <citation type="submission" date="2019-04" db="EMBL/GenBank/DDBJ databases">
        <title>An improved genome assembly and genetic linkage map for asparagus bean, Vigna unguiculata ssp. sesquipedialis.</title>
        <authorList>
            <person name="Xia Q."/>
            <person name="Zhang R."/>
            <person name="Dong Y."/>
        </authorList>
    </citation>
    <scope>NUCLEOTIDE SEQUENCE [LARGE SCALE GENOMIC DNA]</scope>
    <source>
        <tissue evidence="6">Leaf</tissue>
    </source>
</reference>
<dbReference type="GO" id="GO:0005739">
    <property type="term" value="C:mitochondrion"/>
    <property type="evidence" value="ECO:0007669"/>
    <property type="project" value="TreeGrafter"/>
</dbReference>
<dbReference type="GO" id="GO:0004325">
    <property type="term" value="F:ferrochelatase activity"/>
    <property type="evidence" value="ECO:0007669"/>
    <property type="project" value="UniProtKB-UniRule"/>
</dbReference>
<dbReference type="InterPro" id="IPR001715">
    <property type="entry name" value="CH_dom"/>
</dbReference>
<comment type="catalytic activity">
    <reaction evidence="3 4">
        <text>heme b + 2 H(+) = protoporphyrin IX + Fe(2+)</text>
        <dbReference type="Rhea" id="RHEA:22584"/>
        <dbReference type="ChEBI" id="CHEBI:15378"/>
        <dbReference type="ChEBI" id="CHEBI:29033"/>
        <dbReference type="ChEBI" id="CHEBI:57306"/>
        <dbReference type="ChEBI" id="CHEBI:60344"/>
        <dbReference type="EC" id="4.98.1.1"/>
    </reaction>
</comment>
<evidence type="ECO:0000256" key="1">
    <source>
        <dbReference type="ARBA" id="ARBA00004943"/>
    </source>
</evidence>
<dbReference type="EC" id="4.98.1.1" evidence="4"/>
<dbReference type="PANTHER" id="PTHR11108:SF1">
    <property type="entry name" value="FERROCHELATASE, MITOCHONDRIAL"/>
    <property type="match status" value="1"/>
</dbReference>
<organism evidence="6 7">
    <name type="scientific">Vigna unguiculata</name>
    <name type="common">Cowpea</name>
    <dbReference type="NCBI Taxonomy" id="3917"/>
    <lineage>
        <taxon>Eukaryota</taxon>
        <taxon>Viridiplantae</taxon>
        <taxon>Streptophyta</taxon>
        <taxon>Embryophyta</taxon>
        <taxon>Tracheophyta</taxon>
        <taxon>Spermatophyta</taxon>
        <taxon>Magnoliopsida</taxon>
        <taxon>eudicotyledons</taxon>
        <taxon>Gunneridae</taxon>
        <taxon>Pentapetalae</taxon>
        <taxon>rosids</taxon>
        <taxon>fabids</taxon>
        <taxon>Fabales</taxon>
        <taxon>Fabaceae</taxon>
        <taxon>Papilionoideae</taxon>
        <taxon>50 kb inversion clade</taxon>
        <taxon>NPAAA clade</taxon>
        <taxon>indigoferoid/millettioid clade</taxon>
        <taxon>Phaseoleae</taxon>
        <taxon>Vigna</taxon>
    </lineage>
</organism>
<protein>
    <recommendedName>
        <fullName evidence="4">Ferrochelatase</fullName>
        <ecNumber evidence="4">4.98.1.1</ecNumber>
    </recommendedName>
</protein>
<keyword evidence="4" id="KW-0350">Heme biosynthesis</keyword>
<evidence type="ECO:0000256" key="2">
    <source>
        <dbReference type="ARBA" id="ARBA00007718"/>
    </source>
</evidence>
<dbReference type="InterPro" id="IPR019772">
    <property type="entry name" value="Ferrochelatase_AS"/>
</dbReference>
<keyword evidence="4" id="KW-0150">Chloroplast</keyword>
<keyword evidence="4" id="KW-0408">Iron</keyword>
<evidence type="ECO:0000256" key="4">
    <source>
        <dbReference type="RuleBase" id="RU000607"/>
    </source>
</evidence>
<evidence type="ECO:0000313" key="7">
    <source>
        <dbReference type="Proteomes" id="UP000501690"/>
    </source>
</evidence>
<dbReference type="InterPro" id="IPR001015">
    <property type="entry name" value="Ferrochelatase"/>
</dbReference>
<dbReference type="Gene3D" id="1.10.418.10">
    <property type="entry name" value="Calponin-like domain"/>
    <property type="match status" value="1"/>
</dbReference>